<dbReference type="RefSeq" id="WP_165602741.1">
    <property type="nucleotide sequence ID" value="NZ_JBCGUG010000001.1"/>
</dbReference>
<evidence type="ECO:0000313" key="2">
    <source>
        <dbReference type="Proteomes" id="UP001490940"/>
    </source>
</evidence>
<protein>
    <submittedName>
        <fullName evidence="1">Uncharacterized protein</fullName>
    </submittedName>
</protein>
<proteinExistence type="predicted"/>
<evidence type="ECO:0000313" key="1">
    <source>
        <dbReference type="EMBL" id="MEM0703196.1"/>
    </source>
</evidence>
<accession>A0ABU9PBZ8</accession>
<gene>
    <name evidence="1" type="ORF">AAGT82_01930</name>
</gene>
<name>A0ABU9PBZ8_9ENTR</name>
<keyword evidence="2" id="KW-1185">Reference proteome</keyword>
<sequence>MHLPTIDFMKEAISENLLAGNAMSRRALYMSGMGKSLATGKNSLIALAYIVN</sequence>
<reference evidence="1 2" key="1">
    <citation type="submission" date="2024-04" db="EMBL/GenBank/DDBJ databases">
        <title>Draft genome sequence of a multidrug-resistant Enterobacter quasihormaechei Hakim RU_CBWE strain isolated from pond surface water at the University of Rajshahi in Bangladesh.</title>
        <authorList>
            <person name="Raihan J."/>
            <person name="Islam M.S."/>
            <person name="Khan M.U."/>
            <person name="Romance M."/>
            <person name="Haque M.H."/>
        </authorList>
    </citation>
    <scope>NUCLEOTIDE SEQUENCE [LARGE SCALE GENOMIC DNA]</scope>
    <source>
        <strain evidence="1 2">Hakim RU_CBWE</strain>
    </source>
</reference>
<dbReference type="Gene3D" id="3.60.15.30">
    <property type="entry name" value="Metallo-beta-lactamase domain"/>
    <property type="match status" value="1"/>
</dbReference>
<organism evidence="1 2">
    <name type="scientific">Enterobacter quasihormaechei</name>
    <dbReference type="NCBI Taxonomy" id="2529382"/>
    <lineage>
        <taxon>Bacteria</taxon>
        <taxon>Pseudomonadati</taxon>
        <taxon>Pseudomonadota</taxon>
        <taxon>Gammaproteobacteria</taxon>
        <taxon>Enterobacterales</taxon>
        <taxon>Enterobacteriaceae</taxon>
        <taxon>Enterobacter</taxon>
    </lineage>
</organism>
<dbReference type="Proteomes" id="UP001490940">
    <property type="component" value="Unassembled WGS sequence"/>
</dbReference>
<comment type="caution">
    <text evidence="1">The sequence shown here is derived from an EMBL/GenBank/DDBJ whole genome shotgun (WGS) entry which is preliminary data.</text>
</comment>
<dbReference type="EMBL" id="JBCGUG010000001">
    <property type="protein sequence ID" value="MEM0703196.1"/>
    <property type="molecule type" value="Genomic_DNA"/>
</dbReference>